<dbReference type="InterPro" id="IPR022085">
    <property type="entry name" value="OpdG"/>
</dbReference>
<accession>A0A9P4U0K9</accession>
<dbReference type="OrthoDB" id="3350591at2759"/>
<comment type="caution">
    <text evidence="1">The sequence shown here is derived from an EMBL/GenBank/DDBJ whole genome shotgun (WGS) entry which is preliminary data.</text>
</comment>
<dbReference type="InterPro" id="IPR053204">
    <property type="entry name" value="Oxopyrrolidines_Biosynth-assoc"/>
</dbReference>
<proteinExistence type="predicted"/>
<dbReference type="AlphaFoldDB" id="A0A9P4U0K9"/>
<keyword evidence="2" id="KW-1185">Reference proteome</keyword>
<dbReference type="PANTHER" id="PTHR38797:SF4">
    <property type="entry name" value="NUCLEAR PORE COMPLEX PROTEIN NUP85"/>
    <property type="match status" value="1"/>
</dbReference>
<evidence type="ECO:0000313" key="2">
    <source>
        <dbReference type="Proteomes" id="UP000800235"/>
    </source>
</evidence>
<evidence type="ECO:0000313" key="1">
    <source>
        <dbReference type="EMBL" id="KAF2433684.1"/>
    </source>
</evidence>
<dbReference type="Pfam" id="PF12311">
    <property type="entry name" value="DUF3632"/>
    <property type="match status" value="1"/>
</dbReference>
<organism evidence="1 2">
    <name type="scientific">Tothia fuscella</name>
    <dbReference type="NCBI Taxonomy" id="1048955"/>
    <lineage>
        <taxon>Eukaryota</taxon>
        <taxon>Fungi</taxon>
        <taxon>Dikarya</taxon>
        <taxon>Ascomycota</taxon>
        <taxon>Pezizomycotina</taxon>
        <taxon>Dothideomycetes</taxon>
        <taxon>Pleosporomycetidae</taxon>
        <taxon>Venturiales</taxon>
        <taxon>Cylindrosympodiaceae</taxon>
        <taxon>Tothia</taxon>
    </lineage>
</organism>
<gene>
    <name evidence="1" type="ORF">EJ08DRAFT_37181</name>
</gene>
<protein>
    <submittedName>
        <fullName evidence="1">Uncharacterized protein</fullName>
    </submittedName>
</protein>
<dbReference type="PANTHER" id="PTHR38797">
    <property type="entry name" value="NUCLEAR PORE COMPLEX PROTEIN NUP85-RELATED"/>
    <property type="match status" value="1"/>
</dbReference>
<dbReference type="EMBL" id="MU007019">
    <property type="protein sequence ID" value="KAF2433684.1"/>
    <property type="molecule type" value="Genomic_DNA"/>
</dbReference>
<dbReference type="Proteomes" id="UP000800235">
    <property type="component" value="Unassembled WGS sequence"/>
</dbReference>
<reference evidence="1" key="1">
    <citation type="journal article" date="2020" name="Stud. Mycol.">
        <title>101 Dothideomycetes genomes: a test case for predicting lifestyles and emergence of pathogens.</title>
        <authorList>
            <person name="Haridas S."/>
            <person name="Albert R."/>
            <person name="Binder M."/>
            <person name="Bloem J."/>
            <person name="Labutti K."/>
            <person name="Salamov A."/>
            <person name="Andreopoulos B."/>
            <person name="Baker S."/>
            <person name="Barry K."/>
            <person name="Bills G."/>
            <person name="Bluhm B."/>
            <person name="Cannon C."/>
            <person name="Castanera R."/>
            <person name="Culley D."/>
            <person name="Daum C."/>
            <person name="Ezra D."/>
            <person name="Gonzalez J."/>
            <person name="Henrissat B."/>
            <person name="Kuo A."/>
            <person name="Liang C."/>
            <person name="Lipzen A."/>
            <person name="Lutzoni F."/>
            <person name="Magnuson J."/>
            <person name="Mondo S."/>
            <person name="Nolan M."/>
            <person name="Ohm R."/>
            <person name="Pangilinan J."/>
            <person name="Park H.-J."/>
            <person name="Ramirez L."/>
            <person name="Alfaro M."/>
            <person name="Sun H."/>
            <person name="Tritt A."/>
            <person name="Yoshinaga Y."/>
            <person name="Zwiers L.-H."/>
            <person name="Turgeon B."/>
            <person name="Goodwin S."/>
            <person name="Spatafora J."/>
            <person name="Crous P."/>
            <person name="Grigoriev I."/>
        </authorList>
    </citation>
    <scope>NUCLEOTIDE SEQUENCE</scope>
    <source>
        <strain evidence="1">CBS 130266</strain>
    </source>
</reference>
<name>A0A9P4U0K9_9PEZI</name>
<sequence>MTITARWKLAAKVDSSSKAVMATRLHFTLREEDPWHVTQEAFSIITTYVQADDQASPAETAMKLDKLSPRKRKMESGEKMEQDHGFLLEFWHLVVGIAKQIPSDHADQDQLVKLIAALSELFSEGNAATCHCHEGKHVSIWTHSDGLDDALRYSWSEPSDHEQDFGIFEPWISFNAFVSRMFGTTQAES</sequence>